<organism evidence="1 2">
    <name type="scientific">Ambrosiozyma monospora</name>
    <name type="common">Yeast</name>
    <name type="synonym">Endomycopsis monosporus</name>
    <dbReference type="NCBI Taxonomy" id="43982"/>
    <lineage>
        <taxon>Eukaryota</taxon>
        <taxon>Fungi</taxon>
        <taxon>Dikarya</taxon>
        <taxon>Ascomycota</taxon>
        <taxon>Saccharomycotina</taxon>
        <taxon>Pichiomycetes</taxon>
        <taxon>Pichiales</taxon>
        <taxon>Pichiaceae</taxon>
        <taxon>Ambrosiozyma</taxon>
    </lineage>
</organism>
<evidence type="ECO:0000313" key="2">
    <source>
        <dbReference type="Proteomes" id="UP001165063"/>
    </source>
</evidence>
<evidence type="ECO:0000313" key="1">
    <source>
        <dbReference type="EMBL" id="GMG55561.1"/>
    </source>
</evidence>
<dbReference type="EMBL" id="BSXU01005759">
    <property type="protein sequence ID" value="GMG55561.1"/>
    <property type="molecule type" value="Genomic_DNA"/>
</dbReference>
<dbReference type="Proteomes" id="UP001165063">
    <property type="component" value="Unassembled WGS sequence"/>
</dbReference>
<keyword evidence="2" id="KW-1185">Reference proteome</keyword>
<name>A0A9W6Z6L9_AMBMO</name>
<protein>
    <submittedName>
        <fullName evidence="1">Unnamed protein product</fullName>
    </submittedName>
</protein>
<gene>
    <name evidence="1" type="ORF">Amon01_000763500</name>
</gene>
<proteinExistence type="predicted"/>
<comment type="caution">
    <text evidence="1">The sequence shown here is derived from an EMBL/GenBank/DDBJ whole genome shotgun (WGS) entry which is preliminary data.</text>
</comment>
<dbReference type="AlphaFoldDB" id="A0A9W6Z6L9"/>
<reference evidence="1" key="1">
    <citation type="submission" date="2023-04" db="EMBL/GenBank/DDBJ databases">
        <title>Ambrosiozyma monospora NBRC 1965.</title>
        <authorList>
            <person name="Ichikawa N."/>
            <person name="Sato H."/>
            <person name="Tonouchi N."/>
        </authorList>
    </citation>
    <scope>NUCLEOTIDE SEQUENCE</scope>
    <source>
        <strain evidence="1">NBRC 1965</strain>
    </source>
</reference>
<accession>A0A9W6Z6L9</accession>
<sequence>MIKCLTLSVKAYGASTCGFESTVNDIVALVEELIVFMGFSFIGNEMRGHFIKSIPLLNSLANPNIAEYKKHLIGSPVTMQLSIQLEKLFKDQDAIERNIRRHENCLLVYQPEPDTHQEFLQLLSELEGDFDIPVDVEDAQDTSPINIPF</sequence>